<dbReference type="Proteomes" id="UP000070700">
    <property type="component" value="Unassembled WGS sequence"/>
</dbReference>
<feature type="compositionally biased region" description="Acidic residues" evidence="7">
    <location>
        <begin position="1006"/>
        <end position="1018"/>
    </location>
</feature>
<comment type="similarity">
    <text evidence="2">Belongs to the SLC12A transporter family.</text>
</comment>
<dbReference type="EMBL" id="KQ947418">
    <property type="protein sequence ID" value="KUJ15527.1"/>
    <property type="molecule type" value="Genomic_DNA"/>
</dbReference>
<dbReference type="GO" id="GO:0055064">
    <property type="term" value="P:chloride ion homeostasis"/>
    <property type="evidence" value="ECO:0007669"/>
    <property type="project" value="TreeGrafter"/>
</dbReference>
<feature type="compositionally biased region" description="Basic and acidic residues" evidence="7">
    <location>
        <begin position="32"/>
        <end position="51"/>
    </location>
</feature>
<organism evidence="11 12">
    <name type="scientific">Mollisia scopiformis</name>
    <name type="common">Conifer needle endophyte fungus</name>
    <name type="synonym">Phialocephala scopiformis</name>
    <dbReference type="NCBI Taxonomy" id="149040"/>
    <lineage>
        <taxon>Eukaryota</taxon>
        <taxon>Fungi</taxon>
        <taxon>Dikarya</taxon>
        <taxon>Ascomycota</taxon>
        <taxon>Pezizomycotina</taxon>
        <taxon>Leotiomycetes</taxon>
        <taxon>Helotiales</taxon>
        <taxon>Mollisiaceae</taxon>
        <taxon>Mollisia</taxon>
    </lineage>
</organism>
<accession>A0A194X6U3</accession>
<evidence type="ECO:0000256" key="7">
    <source>
        <dbReference type="SAM" id="MobiDB-lite"/>
    </source>
</evidence>
<feature type="transmembrane region" description="Helical" evidence="8">
    <location>
        <begin position="276"/>
        <end position="297"/>
    </location>
</feature>
<feature type="transmembrane region" description="Helical" evidence="8">
    <location>
        <begin position="198"/>
        <end position="222"/>
    </location>
</feature>
<dbReference type="InterPro" id="IPR004842">
    <property type="entry name" value="SLC12A_fam"/>
</dbReference>
<feature type="compositionally biased region" description="Polar residues" evidence="7">
    <location>
        <begin position="1099"/>
        <end position="1110"/>
    </location>
</feature>
<feature type="transmembrane region" description="Helical" evidence="8">
    <location>
        <begin position="152"/>
        <end position="177"/>
    </location>
</feature>
<dbReference type="GO" id="GO:0015379">
    <property type="term" value="F:potassium:chloride symporter activity"/>
    <property type="evidence" value="ECO:0007669"/>
    <property type="project" value="EnsemblFungi"/>
</dbReference>
<dbReference type="PANTHER" id="PTHR11827">
    <property type="entry name" value="SOLUTE CARRIER FAMILY 12, CATION COTRANSPORTERS"/>
    <property type="match status" value="1"/>
</dbReference>
<feature type="domain" description="SLC12A transporter C-terminal" evidence="10">
    <location>
        <begin position="613"/>
        <end position="699"/>
    </location>
</feature>
<evidence type="ECO:0000259" key="10">
    <source>
        <dbReference type="Pfam" id="PF03522"/>
    </source>
</evidence>
<evidence type="ECO:0000256" key="4">
    <source>
        <dbReference type="ARBA" id="ARBA00022692"/>
    </source>
</evidence>
<evidence type="ECO:0000256" key="2">
    <source>
        <dbReference type="ARBA" id="ARBA00010593"/>
    </source>
</evidence>
<keyword evidence="6 8" id="KW-0472">Membrane</keyword>
<evidence type="ECO:0000313" key="11">
    <source>
        <dbReference type="EMBL" id="KUJ15527.1"/>
    </source>
</evidence>
<feature type="transmembrane region" description="Helical" evidence="8">
    <location>
        <begin position="466"/>
        <end position="486"/>
    </location>
</feature>
<name>A0A194X6U3_MOLSC</name>
<feature type="compositionally biased region" description="Basic residues" evidence="7">
    <location>
        <begin position="60"/>
        <end position="73"/>
    </location>
</feature>
<keyword evidence="3" id="KW-0813">Transport</keyword>
<feature type="region of interest" description="Disordered" evidence="7">
    <location>
        <begin position="1"/>
        <end position="80"/>
    </location>
</feature>
<dbReference type="Gene3D" id="1.20.1740.10">
    <property type="entry name" value="Amino acid/polyamine transporter I"/>
    <property type="match status" value="1"/>
</dbReference>
<gene>
    <name evidence="11" type="ORF">LY89DRAFT_588185</name>
</gene>
<proteinExistence type="inferred from homology"/>
<keyword evidence="12" id="KW-1185">Reference proteome</keyword>
<feature type="compositionally biased region" description="Basic and acidic residues" evidence="7">
    <location>
        <begin position="1150"/>
        <end position="1166"/>
    </location>
</feature>
<comment type="subcellular location">
    <subcellularLocation>
        <location evidence="1">Membrane</location>
        <topology evidence="1">Multi-pass membrane protein</topology>
    </subcellularLocation>
</comment>
<dbReference type="InterPro" id="IPR004841">
    <property type="entry name" value="AA-permease/SLC12A_dom"/>
</dbReference>
<sequence>MQQLDEEQDTAQPHQPDDNPYEPLTNDSTPPPREHDLTKRLLHLQPHDQPHNGRSQSASRPRRSISGRRKASTSRHSGALAEASLTAQMMDISGDKKTNGDSVAKPGLGPRPVGGDEKLGMFSGVYVPTCLNVLSVLMFLRFSFILGQGGVLGMMGMLIAAYVINLVTTLSLSAIASNGTVRGGGAYYLISRSLGPEFGGSIGLVFYMGFVFNTGLNAVGLIDCINLNFGAVSGNWAQVLPESRWYSYLWSTIVLVVCTGICLAGSSIFARASNGLLVVLLIATLSIPFSALVVSPFESRSLGIEYTGISGTTFVGNLMPRLTKGAAGSQLRGKETFQDLFGILFPATGGIFAGASMSGDLKNPSKSIPKGTLYGLGTTFVLYTLVILAMAATITRASFARNANIIQDTNVSGIVVLAGEFASSFFSTLMGVIGSAKLLQALARDNLLPGFSIFGQGTTHGDEPTYAIIITYIVAQITMLCNLNQIASFTTMTYLMTFLVMNLACFLLKIGSAPNFRPSFHFFNWQTAFFGTVISAVAMFFVDGLYATGCVGILIAIFLVIHYTSPPKSWGDVSQNLIYHQVRKYLLRLKQEHVKFWRPQILLFVNDPRRQYKLIQFCNSMKKGALYILGHVIVTDDFGGSVPEARRQQAAWTKYIDFSKIKAFVNIAISPGVEWGARNIVLSAGLGGMRPNIAVMGFYNLDDLRRNLPLIDIPELAQSPELRPKSSEAGERTHKDSKDAKLQGILPTDTCRTEGMMSVTSYVTILEDLLLRLQINVAIAKGFQDLEFPEPHAENGKRYIDLWPIQMSAEIASEGDNKQNVLTTNFDTYTLILQLGVILNTVPAWKKAYKLRVIVFVEYESDIEEERGRVQSLLENLRIEAEVVVLWLASGKLSTYEIIVNGADPGKEAIEEVEDCLGGQEWWDEIQKIRGKRGPTSGSEDLAEIASIFTTGSNWPEASFQQGPRDERHTMSGITKYGVSLNMRTHRLSDNIVNHHAATASASEDSSSDSEDSSDSEAIETGSEDGSQGAASAASEGDIDDFESSSDSPISPTKTTIRRRRSHGDTMRGPPPSKRSTGEKEVKVPERTPRRPPLPEFPATTSAVEGSSIISGPDLSFRRSESPNRKPPSLSNLSTSLKATSEGSGSKPASLKELDKALKEPDKSARPESSANARPASVRSERPSISRHASQPKFTSKPVPMTRVATEDGPGPSIMFTETPSPPVHARANRLPSAYRPNLSDNISEVSEPQDISTSRRGSTYSTQALPLSFNDLPCRAQHLILNELMRSKSRYTAVMFTTLPSPIEGTCQSVEASAGYLSDLEVLCKGCPPVLMVHSNSMTVTMSL</sequence>
<keyword evidence="4 8" id="KW-0812">Transmembrane</keyword>
<feature type="region of interest" description="Disordered" evidence="7">
    <location>
        <begin position="998"/>
        <end position="1212"/>
    </location>
</feature>
<evidence type="ECO:0000256" key="8">
    <source>
        <dbReference type="SAM" id="Phobius"/>
    </source>
</evidence>
<dbReference type="GO" id="GO:0034486">
    <property type="term" value="P:vacuolar transmembrane transport"/>
    <property type="evidence" value="ECO:0007669"/>
    <property type="project" value="EnsemblFungi"/>
</dbReference>
<feature type="transmembrane region" description="Helical" evidence="8">
    <location>
        <begin position="125"/>
        <end position="146"/>
    </location>
</feature>
<dbReference type="Pfam" id="PF00324">
    <property type="entry name" value="AA_permease"/>
    <property type="match status" value="1"/>
</dbReference>
<feature type="region of interest" description="Disordered" evidence="7">
    <location>
        <begin position="1234"/>
        <end position="1258"/>
    </location>
</feature>
<dbReference type="KEGG" id="psco:LY89DRAFT_588185"/>
<evidence type="ECO:0000313" key="12">
    <source>
        <dbReference type="Proteomes" id="UP000070700"/>
    </source>
</evidence>
<protein>
    <recommendedName>
        <fullName evidence="13">Cation chloride cotransporter</fullName>
    </recommendedName>
</protein>
<feature type="compositionally biased region" description="Polar residues" evidence="7">
    <location>
        <begin position="1239"/>
        <end position="1258"/>
    </location>
</feature>
<feature type="transmembrane region" description="Helical" evidence="8">
    <location>
        <begin position="414"/>
        <end position="434"/>
    </location>
</feature>
<dbReference type="RefSeq" id="XP_018069882.1">
    <property type="nucleotide sequence ID" value="XM_018209468.1"/>
</dbReference>
<dbReference type="GO" id="GO:1990816">
    <property type="term" value="C:vacuole-mitochondrion membrane contact site"/>
    <property type="evidence" value="ECO:0007669"/>
    <property type="project" value="EnsemblFungi"/>
</dbReference>
<keyword evidence="5 8" id="KW-1133">Transmembrane helix</keyword>
<dbReference type="FunCoup" id="A0A194X6U3">
    <property type="interactions" value="196"/>
</dbReference>
<evidence type="ECO:0000256" key="3">
    <source>
        <dbReference type="ARBA" id="ARBA00022448"/>
    </source>
</evidence>
<feature type="compositionally biased region" description="Polar residues" evidence="7">
    <location>
        <begin position="1045"/>
        <end position="1055"/>
    </location>
</feature>
<dbReference type="PANTHER" id="PTHR11827:SF72">
    <property type="entry name" value="GH08340P"/>
    <property type="match status" value="1"/>
</dbReference>
<feature type="compositionally biased region" description="Polar residues" evidence="7">
    <location>
        <begin position="1129"/>
        <end position="1144"/>
    </location>
</feature>
<dbReference type="FunFam" id="1.20.1740.10:FF:000013">
    <property type="entry name" value="Solute carrier family 12 member"/>
    <property type="match status" value="1"/>
</dbReference>
<feature type="transmembrane region" description="Helical" evidence="8">
    <location>
        <begin position="546"/>
        <end position="564"/>
    </location>
</feature>
<feature type="transmembrane region" description="Helical" evidence="8">
    <location>
        <begin position="522"/>
        <end position="540"/>
    </location>
</feature>
<feature type="compositionally biased region" description="Basic and acidic residues" evidence="7">
    <location>
        <begin position="1076"/>
        <end position="1089"/>
    </location>
</feature>
<feature type="transmembrane region" description="Helical" evidence="8">
    <location>
        <begin position="248"/>
        <end position="269"/>
    </location>
</feature>
<feature type="transmembrane region" description="Helical" evidence="8">
    <location>
        <begin position="373"/>
        <end position="394"/>
    </location>
</feature>
<evidence type="ECO:0008006" key="13">
    <source>
        <dbReference type="Google" id="ProtNLM"/>
    </source>
</evidence>
<dbReference type="GeneID" id="28819194"/>
<feature type="transmembrane region" description="Helical" evidence="8">
    <location>
        <begin position="340"/>
        <end position="361"/>
    </location>
</feature>
<dbReference type="InParanoid" id="A0A194X6U3"/>
<dbReference type="OrthoDB" id="2020542at2759"/>
<feature type="domain" description="Amino acid permease/ SLC12A" evidence="9">
    <location>
        <begin position="125"/>
        <end position="602"/>
    </location>
</feature>
<reference evidence="11 12" key="1">
    <citation type="submission" date="2015-10" db="EMBL/GenBank/DDBJ databases">
        <title>Full genome of DAOMC 229536 Phialocephala scopiformis, a fungal endophyte of spruce producing the potent anti-insectan compound rugulosin.</title>
        <authorList>
            <consortium name="DOE Joint Genome Institute"/>
            <person name="Walker A.K."/>
            <person name="Frasz S.L."/>
            <person name="Seifert K.A."/>
            <person name="Miller J.D."/>
            <person name="Mondo S.J."/>
            <person name="Labutti K."/>
            <person name="Lipzen A."/>
            <person name="Dockter R."/>
            <person name="Kennedy M."/>
            <person name="Grigoriev I.V."/>
            <person name="Spatafora J.W."/>
        </authorList>
    </citation>
    <scope>NUCLEOTIDE SEQUENCE [LARGE SCALE GENOMIC DNA]</scope>
    <source>
        <strain evidence="11 12">CBS 120377</strain>
    </source>
</reference>
<feature type="transmembrane region" description="Helical" evidence="8">
    <location>
        <begin position="492"/>
        <end position="510"/>
    </location>
</feature>
<dbReference type="GO" id="GO:0006884">
    <property type="term" value="P:cell volume homeostasis"/>
    <property type="evidence" value="ECO:0007669"/>
    <property type="project" value="TreeGrafter"/>
</dbReference>
<dbReference type="GO" id="GO:0005774">
    <property type="term" value="C:vacuolar membrane"/>
    <property type="evidence" value="ECO:0007669"/>
    <property type="project" value="EnsemblFungi"/>
</dbReference>
<feature type="compositionally biased region" description="Low complexity" evidence="7">
    <location>
        <begin position="1024"/>
        <end position="1036"/>
    </location>
</feature>
<dbReference type="Pfam" id="PF03522">
    <property type="entry name" value="SLC12"/>
    <property type="match status" value="1"/>
</dbReference>
<evidence type="ECO:0000256" key="1">
    <source>
        <dbReference type="ARBA" id="ARBA00004141"/>
    </source>
</evidence>
<dbReference type="InterPro" id="IPR018491">
    <property type="entry name" value="SLC12_C"/>
</dbReference>
<dbReference type="GO" id="GO:0055075">
    <property type="term" value="P:potassium ion homeostasis"/>
    <property type="evidence" value="ECO:0007669"/>
    <property type="project" value="EnsemblFungi"/>
</dbReference>
<evidence type="ECO:0000256" key="6">
    <source>
        <dbReference type="ARBA" id="ARBA00023136"/>
    </source>
</evidence>
<evidence type="ECO:0000259" key="9">
    <source>
        <dbReference type="Pfam" id="PF00324"/>
    </source>
</evidence>
<evidence type="ECO:0000256" key="5">
    <source>
        <dbReference type="ARBA" id="ARBA00022989"/>
    </source>
</evidence>